<dbReference type="EMBL" id="MHNL01000029">
    <property type="protein sequence ID" value="OGZ43811.1"/>
    <property type="molecule type" value="Genomic_DNA"/>
</dbReference>
<organism evidence="7 8">
    <name type="scientific">Candidatus Ryanbacteria bacterium RIFCSPHIGHO2_01_FULL_48_27</name>
    <dbReference type="NCBI Taxonomy" id="1802115"/>
    <lineage>
        <taxon>Bacteria</taxon>
        <taxon>Candidatus Ryaniibacteriota</taxon>
    </lineage>
</organism>
<evidence type="ECO:0000256" key="3">
    <source>
        <dbReference type="ARBA" id="ARBA00023274"/>
    </source>
</evidence>
<dbReference type="Gene3D" id="3.90.1030.10">
    <property type="entry name" value="Ribosomal protein L17"/>
    <property type="match status" value="1"/>
</dbReference>
<proteinExistence type="inferred from homology"/>
<dbReference type="NCBIfam" id="TIGR00059">
    <property type="entry name" value="L17"/>
    <property type="match status" value="1"/>
</dbReference>
<evidence type="ECO:0000256" key="6">
    <source>
        <dbReference type="RuleBase" id="RU000661"/>
    </source>
</evidence>
<evidence type="ECO:0000256" key="1">
    <source>
        <dbReference type="ARBA" id="ARBA00008777"/>
    </source>
</evidence>
<dbReference type="PANTHER" id="PTHR14413">
    <property type="entry name" value="RIBOSOMAL PROTEIN L17"/>
    <property type="match status" value="1"/>
</dbReference>
<dbReference type="SUPFAM" id="SSF64263">
    <property type="entry name" value="Prokaryotic ribosomal protein L17"/>
    <property type="match status" value="1"/>
</dbReference>
<comment type="caution">
    <text evidence="7">The sequence shown here is derived from an EMBL/GenBank/DDBJ whole genome shotgun (WGS) entry which is preliminary data.</text>
</comment>
<keyword evidence="2 5" id="KW-0689">Ribosomal protein</keyword>
<dbReference type="STRING" id="1802115.A2756_05670"/>
<evidence type="ECO:0000313" key="7">
    <source>
        <dbReference type="EMBL" id="OGZ43811.1"/>
    </source>
</evidence>
<dbReference type="GO" id="GO:0015934">
    <property type="term" value="C:large ribosomal subunit"/>
    <property type="evidence" value="ECO:0007669"/>
    <property type="project" value="TreeGrafter"/>
</dbReference>
<dbReference type="GO" id="GO:0003735">
    <property type="term" value="F:structural constituent of ribosome"/>
    <property type="evidence" value="ECO:0007669"/>
    <property type="project" value="InterPro"/>
</dbReference>
<evidence type="ECO:0000256" key="2">
    <source>
        <dbReference type="ARBA" id="ARBA00022980"/>
    </source>
</evidence>
<evidence type="ECO:0000256" key="4">
    <source>
        <dbReference type="ARBA" id="ARBA00035494"/>
    </source>
</evidence>
<keyword evidence="3 5" id="KW-0687">Ribonucleoprotein</keyword>
<dbReference type="Pfam" id="PF01196">
    <property type="entry name" value="Ribosomal_L17"/>
    <property type="match status" value="1"/>
</dbReference>
<reference evidence="7 8" key="1">
    <citation type="journal article" date="2016" name="Nat. Commun.">
        <title>Thousands of microbial genomes shed light on interconnected biogeochemical processes in an aquifer system.</title>
        <authorList>
            <person name="Anantharaman K."/>
            <person name="Brown C.T."/>
            <person name="Hug L.A."/>
            <person name="Sharon I."/>
            <person name="Castelle C.J."/>
            <person name="Probst A.J."/>
            <person name="Thomas B.C."/>
            <person name="Singh A."/>
            <person name="Wilkins M.J."/>
            <person name="Karaoz U."/>
            <person name="Brodie E.L."/>
            <person name="Williams K.H."/>
            <person name="Hubbard S.S."/>
            <person name="Banfield J.F."/>
        </authorList>
    </citation>
    <scope>NUCLEOTIDE SEQUENCE [LARGE SCALE GENOMIC DNA]</scope>
</reference>
<name>A0A1G2G1R9_9BACT</name>
<protein>
    <recommendedName>
        <fullName evidence="4 6">50S ribosomal protein L17</fullName>
    </recommendedName>
</protein>
<evidence type="ECO:0000313" key="8">
    <source>
        <dbReference type="Proteomes" id="UP000177785"/>
    </source>
</evidence>
<dbReference type="PANTHER" id="PTHR14413:SF16">
    <property type="entry name" value="LARGE RIBOSOMAL SUBUNIT PROTEIN BL17M"/>
    <property type="match status" value="1"/>
</dbReference>
<dbReference type="InterPro" id="IPR000456">
    <property type="entry name" value="Ribosomal_bL17"/>
</dbReference>
<dbReference type="PROSITE" id="PS01167">
    <property type="entry name" value="RIBOSOMAL_L17"/>
    <property type="match status" value="1"/>
</dbReference>
<gene>
    <name evidence="7" type="ORF">A2756_05670</name>
</gene>
<dbReference type="Proteomes" id="UP000177785">
    <property type="component" value="Unassembled WGS sequence"/>
</dbReference>
<dbReference type="AlphaFoldDB" id="A0A1G2G1R9"/>
<dbReference type="GO" id="GO:0006412">
    <property type="term" value="P:translation"/>
    <property type="evidence" value="ECO:0007669"/>
    <property type="project" value="InterPro"/>
</dbReference>
<accession>A0A1G2G1R9</accession>
<evidence type="ECO:0000256" key="5">
    <source>
        <dbReference type="RuleBase" id="RU000660"/>
    </source>
</evidence>
<sequence>MPYSVQARKLHRVRKQRRALVRIMASNLILKSRIKTTEAKAKTVKPFVERLVTVAKKGTLDSNRRLASFLPKEAVKVMMTKIGPAYKDRKGGYTRIIRIGQRVSDNSRMVFLEFVK</sequence>
<comment type="similarity">
    <text evidence="1 5">Belongs to the bacterial ribosomal protein bL17 family.</text>
</comment>
<dbReference type="InterPro" id="IPR036373">
    <property type="entry name" value="Ribosomal_bL17_sf"/>
</dbReference>
<dbReference type="InterPro" id="IPR047859">
    <property type="entry name" value="Ribosomal_bL17_CS"/>
</dbReference>